<dbReference type="Gene3D" id="1.10.645.10">
    <property type="entry name" value="Cytochrome-c3 Hydrogenase, chain B"/>
    <property type="match status" value="1"/>
</dbReference>
<comment type="cofactor">
    <cofactor evidence="7">
        <name>Fe cation</name>
        <dbReference type="ChEBI" id="CHEBI:24875"/>
    </cofactor>
</comment>
<feature type="binding site" evidence="7">
    <location>
        <position position="484"/>
    </location>
    <ligand>
        <name>Fe cation</name>
        <dbReference type="ChEBI" id="CHEBI:24875"/>
    </ligand>
</feature>
<dbReference type="InterPro" id="IPR029014">
    <property type="entry name" value="NiFe-Hase_large"/>
</dbReference>
<dbReference type="PROSITE" id="PS00507">
    <property type="entry name" value="NI_HGENASE_L_1"/>
    <property type="match status" value="1"/>
</dbReference>
<dbReference type="InterPro" id="IPR018194">
    <property type="entry name" value="Ni-dep_hyd_lsu_Ni_BS"/>
</dbReference>
<feature type="binding site" evidence="7">
    <location>
        <position position="481"/>
    </location>
    <ligand>
        <name>Ni(2+)</name>
        <dbReference type="ChEBI" id="CHEBI:49786"/>
    </ligand>
</feature>
<dbReference type="STRING" id="407234.SAMN05421795_102733"/>
<gene>
    <name evidence="8" type="ORF">SAMN05421795_102733</name>
</gene>
<keyword evidence="5 7" id="KW-0479">Metal-binding</keyword>
<comment type="subcellular location">
    <subcellularLocation>
        <location evidence="2">Cell envelope</location>
    </subcellularLocation>
</comment>
<evidence type="ECO:0000256" key="3">
    <source>
        <dbReference type="ARBA" id="ARBA00009292"/>
    </source>
</evidence>
<comment type="similarity">
    <text evidence="3">Belongs to the [NiFe]/[NiFeSe] hydrogenase large subunit family.</text>
</comment>
<dbReference type="EMBL" id="FTOM01000002">
    <property type="protein sequence ID" value="SIS70590.1"/>
    <property type="molecule type" value="Genomic_DNA"/>
</dbReference>
<keyword evidence="6" id="KW-0560">Oxidoreductase</keyword>
<dbReference type="Pfam" id="PF00374">
    <property type="entry name" value="NiFeSe_Hases"/>
    <property type="match status" value="2"/>
</dbReference>
<evidence type="ECO:0000256" key="5">
    <source>
        <dbReference type="ARBA" id="ARBA00022723"/>
    </source>
</evidence>
<dbReference type="AlphaFoldDB" id="A0A1N7LA54"/>
<dbReference type="InterPro" id="IPR001501">
    <property type="entry name" value="Ni-dep_hyd_lsu"/>
</dbReference>
<name>A0A1N7LA54_9RHOB</name>
<sequence length="487" mass="51464">MARSQTGQGGARRVLGPFNRVEGDLEVRLTVEDGHVRRAEVNAPLFRGFEPMLEGRAPEDALTLVPRICGICSVSQSMAAARAIAAAAGQGPTPQGALVAALIHAVENAADHLFHFNLFFMADFARPAYADRAWARAVEARFLPQRGEAVRAAVAARAQLMHVLGMLAGRWPHTLAVQPGGVTRAPGLRERLRILAELTAFRRHLESALFGAPPEAFVALETVPDLLAWEGGDAGLFLRIAADLDLAHLGPGGGRYLSFGGYALADRTIFAPGLWEGGVPAPVDPGAITEDLSHAWMRGATAHPFAGMTLPDPEMAAPGYSWCKAPRLAGRPVEVGALARQVIDGHPLARDLARDGGVLARVAGRLLELARLIGVMEDLARAITPEAAFMTPVTPPEDGTGAGLVEAARGSLGHWLRIERGHIAGYQIIAPTTWNFSPRDACGVPGPLEAALEGIALADADGTDTGTPLAVQHVVRSFDPCMVCTVH</sequence>
<dbReference type="RefSeq" id="WP_076364698.1">
    <property type="nucleotide sequence ID" value="NZ_FTOM01000002.1"/>
</dbReference>
<keyword evidence="9" id="KW-1185">Reference proteome</keyword>
<feature type="binding site" evidence="7">
    <location>
        <position position="50"/>
    </location>
    <ligand>
        <name>Mg(2+)</name>
        <dbReference type="ChEBI" id="CHEBI:18420"/>
    </ligand>
</feature>
<dbReference type="PANTHER" id="PTHR42958:SF4">
    <property type="entry name" value="HYDROGENASE EXPRESSION_FORMATION PROTEIN HUPK"/>
    <property type="match status" value="1"/>
</dbReference>
<keyword evidence="7" id="KW-0460">Magnesium</keyword>
<feature type="binding site" evidence="7">
    <location>
        <position position="428"/>
    </location>
    <ligand>
        <name>Mg(2+)</name>
        <dbReference type="ChEBI" id="CHEBI:18420"/>
    </ligand>
</feature>
<dbReference type="Proteomes" id="UP000186098">
    <property type="component" value="Unassembled WGS sequence"/>
</dbReference>
<evidence type="ECO:0000256" key="1">
    <source>
        <dbReference type="ARBA" id="ARBA00001967"/>
    </source>
</evidence>
<feature type="binding site" evidence="7">
    <location>
        <position position="72"/>
    </location>
    <ligand>
        <name>Ni(2+)</name>
        <dbReference type="ChEBI" id="CHEBI:49786"/>
    </ligand>
</feature>
<proteinExistence type="inferred from homology"/>
<feature type="binding site" evidence="7">
    <location>
        <position position="69"/>
    </location>
    <ligand>
        <name>Ni(2+)</name>
        <dbReference type="ChEBI" id="CHEBI:49786"/>
    </ligand>
</feature>
<accession>A0A1N7LA54</accession>
<organism evidence="8 9">
    <name type="scientific">Phaeovulum vinaykumarii</name>
    <dbReference type="NCBI Taxonomy" id="407234"/>
    <lineage>
        <taxon>Bacteria</taxon>
        <taxon>Pseudomonadati</taxon>
        <taxon>Pseudomonadota</taxon>
        <taxon>Alphaproteobacteria</taxon>
        <taxon>Rhodobacterales</taxon>
        <taxon>Paracoccaceae</taxon>
        <taxon>Phaeovulum</taxon>
    </lineage>
</organism>
<evidence type="ECO:0000256" key="4">
    <source>
        <dbReference type="ARBA" id="ARBA00022596"/>
    </source>
</evidence>
<evidence type="ECO:0000256" key="2">
    <source>
        <dbReference type="ARBA" id="ARBA00004196"/>
    </source>
</evidence>
<dbReference type="GO" id="GO:0016151">
    <property type="term" value="F:nickel cation binding"/>
    <property type="evidence" value="ECO:0007669"/>
    <property type="project" value="InterPro"/>
</dbReference>
<dbReference type="OrthoDB" id="9761717at2"/>
<dbReference type="SUPFAM" id="SSF56762">
    <property type="entry name" value="HydB/Nqo4-like"/>
    <property type="match status" value="1"/>
</dbReference>
<comment type="cofactor">
    <cofactor evidence="1 7">
        <name>Ni(2+)</name>
        <dbReference type="ChEBI" id="CHEBI:49786"/>
    </cofactor>
</comment>
<protein>
    <submittedName>
        <fullName evidence="8">Hydrogenase large subunit</fullName>
    </submittedName>
</protein>
<dbReference type="PANTHER" id="PTHR42958">
    <property type="entry name" value="HYDROGENASE-2 LARGE CHAIN"/>
    <property type="match status" value="1"/>
</dbReference>
<keyword evidence="7" id="KW-0408">Iron</keyword>
<keyword evidence="4 7" id="KW-0533">Nickel</keyword>
<evidence type="ECO:0000256" key="6">
    <source>
        <dbReference type="ARBA" id="ARBA00023002"/>
    </source>
</evidence>
<dbReference type="GO" id="GO:0030313">
    <property type="term" value="C:cell envelope"/>
    <property type="evidence" value="ECO:0007669"/>
    <property type="project" value="UniProtKB-SubCell"/>
</dbReference>
<evidence type="ECO:0000313" key="9">
    <source>
        <dbReference type="Proteomes" id="UP000186098"/>
    </source>
</evidence>
<reference evidence="9" key="1">
    <citation type="submission" date="2017-01" db="EMBL/GenBank/DDBJ databases">
        <authorList>
            <person name="Varghese N."/>
            <person name="Submissions S."/>
        </authorList>
    </citation>
    <scope>NUCLEOTIDE SEQUENCE [LARGE SCALE GENOMIC DNA]</scope>
    <source>
        <strain evidence="9">DSM 18714</strain>
    </source>
</reference>
<feature type="binding site" evidence="7">
    <location>
        <position position="487"/>
    </location>
    <ligand>
        <name>Mg(2+)</name>
        <dbReference type="ChEBI" id="CHEBI:18420"/>
    </ligand>
</feature>
<evidence type="ECO:0000313" key="8">
    <source>
        <dbReference type="EMBL" id="SIS70590.1"/>
    </source>
</evidence>
<feature type="binding site" evidence="7">
    <location>
        <position position="72"/>
    </location>
    <ligand>
        <name>Fe cation</name>
        <dbReference type="ChEBI" id="CHEBI:24875"/>
    </ligand>
</feature>
<evidence type="ECO:0000256" key="7">
    <source>
        <dbReference type="PIRSR" id="PIRSR601501-1"/>
    </source>
</evidence>
<dbReference type="GO" id="GO:0008901">
    <property type="term" value="F:ferredoxin hydrogenase activity"/>
    <property type="evidence" value="ECO:0007669"/>
    <property type="project" value="InterPro"/>
</dbReference>
<dbReference type="InterPro" id="IPR050867">
    <property type="entry name" value="NiFe/NiFeSe_hydrgnase_LSU"/>
</dbReference>